<reference evidence="1 2" key="1">
    <citation type="journal article" date="2015" name="Genome Announc.">
        <title>Complete Genome Sequence of Steroid-Transforming Nocardioides simplex VKM Ac-2033D.</title>
        <authorList>
            <person name="Shtratnikova V.Y."/>
            <person name="Schelkunov M.I."/>
            <person name="Pekov Y.A."/>
            <person name="Fokina V.V."/>
            <person name="Logacheva M.D."/>
            <person name="Sokolov S.L."/>
            <person name="Bragin E.Y."/>
            <person name="Ashapkin V.V."/>
            <person name="Donova M.V."/>
        </authorList>
    </citation>
    <scope>NUCLEOTIDE SEQUENCE [LARGE SCALE GENOMIC DNA]</scope>
    <source>
        <strain evidence="1 2">VKM Ac-2033D</strain>
    </source>
</reference>
<accession>A0A0A1DHB7</accession>
<gene>
    <name evidence="1" type="ORF">KR76_02510</name>
</gene>
<proteinExistence type="predicted"/>
<dbReference type="KEGG" id="psim:KR76_02510"/>
<dbReference type="HOGENOM" id="CLU_1702434_0_0_11"/>
<evidence type="ECO:0000313" key="2">
    <source>
        <dbReference type="Proteomes" id="UP000030300"/>
    </source>
</evidence>
<sequence>MSRSARLVLAALLSALLVAPAAAAHAAPAPSPDAEPAARAVPVKAGKYVGRIISAGSAQEKLTLTVKNRKLTKFRVNLAVYCWNYDHYEVQVHPVAFPSTKINAKGKVNRTWKPNSSSTITLRATFKKGKAKAGYLKYNVASCSREAGWTARRG</sequence>
<evidence type="ECO:0000313" key="1">
    <source>
        <dbReference type="EMBL" id="AIY15913.1"/>
    </source>
</evidence>
<keyword evidence="2" id="KW-1185">Reference proteome</keyword>
<dbReference type="EMBL" id="CP009896">
    <property type="protein sequence ID" value="AIY15913.1"/>
    <property type="molecule type" value="Genomic_DNA"/>
</dbReference>
<protein>
    <submittedName>
        <fullName evidence="1">Uncharacterized protein</fullName>
    </submittedName>
</protein>
<dbReference type="GeneID" id="96607848"/>
<dbReference type="Proteomes" id="UP000030300">
    <property type="component" value="Chromosome"/>
</dbReference>
<dbReference type="OrthoDB" id="5244597at2"/>
<dbReference type="AlphaFoldDB" id="A0A0A1DHB7"/>
<dbReference type="RefSeq" id="WP_038676389.1">
    <property type="nucleotide sequence ID" value="NZ_BJMC01000005.1"/>
</dbReference>
<name>A0A0A1DHB7_NOCSI</name>
<organism evidence="1 2">
    <name type="scientific">Nocardioides simplex</name>
    <name type="common">Arthrobacter simplex</name>
    <dbReference type="NCBI Taxonomy" id="2045"/>
    <lineage>
        <taxon>Bacteria</taxon>
        <taxon>Bacillati</taxon>
        <taxon>Actinomycetota</taxon>
        <taxon>Actinomycetes</taxon>
        <taxon>Propionibacteriales</taxon>
        <taxon>Nocardioidaceae</taxon>
        <taxon>Pimelobacter</taxon>
    </lineage>
</organism>